<keyword evidence="2" id="KW-1185">Reference proteome</keyword>
<reference evidence="1 2" key="1">
    <citation type="submission" date="2019-01" db="EMBL/GenBank/DDBJ databases">
        <authorList>
            <person name="Sayadi A."/>
        </authorList>
    </citation>
    <scope>NUCLEOTIDE SEQUENCE [LARGE SCALE GENOMIC DNA]</scope>
</reference>
<dbReference type="InterPro" id="IPR027901">
    <property type="entry name" value="CFAP90"/>
</dbReference>
<accession>A0A653CD32</accession>
<evidence type="ECO:0000313" key="2">
    <source>
        <dbReference type="Proteomes" id="UP000410492"/>
    </source>
</evidence>
<dbReference type="OrthoDB" id="10057935at2759"/>
<evidence type="ECO:0000313" key="1">
    <source>
        <dbReference type="EMBL" id="VEN45862.1"/>
    </source>
</evidence>
<sequence length="143" mass="17338">MAGKATWLTPIASMKNKEEVWQSIDRKGWVAPKMDLEPEISYFNNNFKYHRLPEYDLYFSYTKMFPLWDERKSKDNRRYLPDIWNNIYEQEKDKPVPAVTSMTYGRPCRPPYDEVDATHRKMNARTDFYRRRGVMRVKERKAV</sequence>
<dbReference type="EMBL" id="CAACVG010007513">
    <property type="protein sequence ID" value="VEN45862.1"/>
    <property type="molecule type" value="Genomic_DNA"/>
</dbReference>
<proteinExistence type="predicted"/>
<gene>
    <name evidence="1" type="ORF">CALMAC_LOCUS8161</name>
</gene>
<dbReference type="Pfam" id="PF15074">
    <property type="entry name" value="CFAP90"/>
    <property type="match status" value="1"/>
</dbReference>
<organism evidence="1 2">
    <name type="scientific">Callosobruchus maculatus</name>
    <name type="common">Southern cowpea weevil</name>
    <name type="synonym">Pulse bruchid</name>
    <dbReference type="NCBI Taxonomy" id="64391"/>
    <lineage>
        <taxon>Eukaryota</taxon>
        <taxon>Metazoa</taxon>
        <taxon>Ecdysozoa</taxon>
        <taxon>Arthropoda</taxon>
        <taxon>Hexapoda</taxon>
        <taxon>Insecta</taxon>
        <taxon>Pterygota</taxon>
        <taxon>Neoptera</taxon>
        <taxon>Endopterygota</taxon>
        <taxon>Coleoptera</taxon>
        <taxon>Polyphaga</taxon>
        <taxon>Cucujiformia</taxon>
        <taxon>Chrysomeloidea</taxon>
        <taxon>Chrysomelidae</taxon>
        <taxon>Bruchinae</taxon>
        <taxon>Bruchini</taxon>
        <taxon>Callosobruchus</taxon>
    </lineage>
</organism>
<protein>
    <submittedName>
        <fullName evidence="1">Uncharacterized protein</fullName>
    </submittedName>
</protein>
<name>A0A653CD32_CALMS</name>
<dbReference type="Proteomes" id="UP000410492">
    <property type="component" value="Unassembled WGS sequence"/>
</dbReference>
<dbReference type="AlphaFoldDB" id="A0A653CD32"/>